<reference evidence="1 2" key="1">
    <citation type="submission" date="2019-06" db="EMBL/GenBank/DDBJ databases">
        <title>Paenimaribius caenipelagi gen. nov., sp. nov., isolated from a tidal flat.</title>
        <authorList>
            <person name="Yoon J.-H."/>
        </authorList>
    </citation>
    <scope>NUCLEOTIDE SEQUENCE [LARGE SCALE GENOMIC DNA]</scope>
    <source>
        <strain evidence="1 2">JBTF-M29</strain>
    </source>
</reference>
<dbReference type="OrthoDB" id="7691601at2"/>
<name>A0A547PW53_9RHOB</name>
<dbReference type="EMBL" id="VFSV01000020">
    <property type="protein sequence ID" value="TRD18351.1"/>
    <property type="molecule type" value="Genomic_DNA"/>
</dbReference>
<accession>A0A547PW53</accession>
<evidence type="ECO:0000313" key="2">
    <source>
        <dbReference type="Proteomes" id="UP000318590"/>
    </source>
</evidence>
<protein>
    <recommendedName>
        <fullName evidence="3">DUF1833 domain-containing protein</fullName>
    </recommendedName>
</protein>
<keyword evidence="2" id="KW-1185">Reference proteome</keyword>
<evidence type="ECO:0000313" key="1">
    <source>
        <dbReference type="EMBL" id="TRD18351.1"/>
    </source>
</evidence>
<evidence type="ECO:0008006" key="3">
    <source>
        <dbReference type="Google" id="ProtNLM"/>
    </source>
</evidence>
<dbReference type="AlphaFoldDB" id="A0A547PW53"/>
<comment type="caution">
    <text evidence="1">The sequence shown here is derived from an EMBL/GenBank/DDBJ whole genome shotgun (WGS) entry which is preliminary data.</text>
</comment>
<sequence length="174" mass="19258">MRRLSLNTRRALDGDAPEEVHAVLMEIAHPGLAAPLRLSTDPTERLSTEPLTYGTRSGWRGADPRSDPYLFMVADALLPSDQQDAPAEARIALMNLDPGIAQLLRSFRDPASFRLAVVLASSPDLVEAEWADLRLTSAEIDASEIILTISREEIELEHYPGQRLSRSRFPGLFP</sequence>
<proteinExistence type="predicted"/>
<gene>
    <name evidence="1" type="ORF">FEV53_11895</name>
</gene>
<dbReference type="RefSeq" id="WP_142835023.1">
    <property type="nucleotide sequence ID" value="NZ_VFSV01000020.1"/>
</dbReference>
<organism evidence="1 2">
    <name type="scientific">Palleronia caenipelagi</name>
    <dbReference type="NCBI Taxonomy" id="2489174"/>
    <lineage>
        <taxon>Bacteria</taxon>
        <taxon>Pseudomonadati</taxon>
        <taxon>Pseudomonadota</taxon>
        <taxon>Alphaproteobacteria</taxon>
        <taxon>Rhodobacterales</taxon>
        <taxon>Roseobacteraceae</taxon>
        <taxon>Palleronia</taxon>
    </lineage>
</organism>
<dbReference type="Proteomes" id="UP000318590">
    <property type="component" value="Unassembled WGS sequence"/>
</dbReference>